<dbReference type="Pfam" id="PF08281">
    <property type="entry name" value="Sigma70_r4_2"/>
    <property type="match status" value="1"/>
</dbReference>
<dbReference type="InterPro" id="IPR013325">
    <property type="entry name" value="RNA_pol_sigma_r2"/>
</dbReference>
<dbReference type="GO" id="GO:0003677">
    <property type="term" value="F:DNA binding"/>
    <property type="evidence" value="ECO:0007669"/>
    <property type="project" value="UniProtKB-KW"/>
</dbReference>
<accession>A0A938BLF6</accession>
<keyword evidence="3" id="KW-0731">Sigma factor</keyword>
<dbReference type="InterPro" id="IPR013324">
    <property type="entry name" value="RNA_pol_sigma_r3/r4-like"/>
</dbReference>
<proteinExistence type="inferred from homology"/>
<evidence type="ECO:0000256" key="1">
    <source>
        <dbReference type="ARBA" id="ARBA00010641"/>
    </source>
</evidence>
<dbReference type="Gene3D" id="1.10.1740.10">
    <property type="match status" value="1"/>
</dbReference>
<dbReference type="PANTHER" id="PTHR43133:SF8">
    <property type="entry name" value="RNA POLYMERASE SIGMA FACTOR HI_1459-RELATED"/>
    <property type="match status" value="1"/>
</dbReference>
<dbReference type="InterPro" id="IPR014284">
    <property type="entry name" value="RNA_pol_sigma-70_dom"/>
</dbReference>
<dbReference type="Gene3D" id="1.10.10.10">
    <property type="entry name" value="Winged helix-like DNA-binding domain superfamily/Winged helix DNA-binding domain"/>
    <property type="match status" value="1"/>
</dbReference>
<dbReference type="GO" id="GO:0006352">
    <property type="term" value="P:DNA-templated transcription initiation"/>
    <property type="evidence" value="ECO:0007669"/>
    <property type="project" value="InterPro"/>
</dbReference>
<dbReference type="AlphaFoldDB" id="A0A938BLF6"/>
<protein>
    <submittedName>
        <fullName evidence="8">RNA polymerase sigma factor</fullName>
    </submittedName>
</protein>
<dbReference type="PANTHER" id="PTHR43133">
    <property type="entry name" value="RNA POLYMERASE ECF-TYPE SIGMA FACTO"/>
    <property type="match status" value="1"/>
</dbReference>
<comment type="similarity">
    <text evidence="1">Belongs to the sigma-70 factor family. ECF subfamily.</text>
</comment>
<dbReference type="SUPFAM" id="SSF88659">
    <property type="entry name" value="Sigma3 and sigma4 domains of RNA polymerase sigma factors"/>
    <property type="match status" value="1"/>
</dbReference>
<dbReference type="GO" id="GO:0016987">
    <property type="term" value="F:sigma factor activity"/>
    <property type="evidence" value="ECO:0007669"/>
    <property type="project" value="UniProtKB-KW"/>
</dbReference>
<dbReference type="EMBL" id="VGIY01000062">
    <property type="protein sequence ID" value="MBM3316979.1"/>
    <property type="molecule type" value="Genomic_DNA"/>
</dbReference>
<evidence type="ECO:0000259" key="6">
    <source>
        <dbReference type="Pfam" id="PF04542"/>
    </source>
</evidence>
<dbReference type="SUPFAM" id="SSF88946">
    <property type="entry name" value="Sigma2 domain of RNA polymerase sigma factors"/>
    <property type="match status" value="1"/>
</dbReference>
<dbReference type="CDD" id="cd06171">
    <property type="entry name" value="Sigma70_r4"/>
    <property type="match status" value="1"/>
</dbReference>
<evidence type="ECO:0000256" key="4">
    <source>
        <dbReference type="ARBA" id="ARBA00023125"/>
    </source>
</evidence>
<organism evidence="8 9">
    <name type="scientific">Eiseniibacteriota bacterium</name>
    <dbReference type="NCBI Taxonomy" id="2212470"/>
    <lineage>
        <taxon>Bacteria</taxon>
        <taxon>Candidatus Eiseniibacteriota</taxon>
    </lineage>
</organism>
<evidence type="ECO:0000256" key="2">
    <source>
        <dbReference type="ARBA" id="ARBA00023015"/>
    </source>
</evidence>
<evidence type="ECO:0000256" key="5">
    <source>
        <dbReference type="ARBA" id="ARBA00023163"/>
    </source>
</evidence>
<keyword evidence="2" id="KW-0805">Transcription regulation</keyword>
<reference evidence="8" key="1">
    <citation type="submission" date="2019-03" db="EMBL/GenBank/DDBJ databases">
        <title>Lake Tanganyika Metagenome-Assembled Genomes (MAGs).</title>
        <authorList>
            <person name="Tran P."/>
        </authorList>
    </citation>
    <scope>NUCLEOTIDE SEQUENCE</scope>
    <source>
        <strain evidence="8">M_DeepCast_400m_m2_100</strain>
    </source>
</reference>
<name>A0A938BLF6_UNCEI</name>
<dbReference type="Pfam" id="PF04542">
    <property type="entry name" value="Sigma70_r2"/>
    <property type="match status" value="1"/>
</dbReference>
<keyword evidence="5" id="KW-0804">Transcription</keyword>
<gene>
    <name evidence="8" type="ORF">FJY75_03910</name>
</gene>
<dbReference type="InterPro" id="IPR013249">
    <property type="entry name" value="RNA_pol_sigma70_r4_t2"/>
</dbReference>
<feature type="domain" description="RNA polymerase sigma-70 region 2" evidence="6">
    <location>
        <begin position="26"/>
        <end position="91"/>
    </location>
</feature>
<sequence>MDTAFDAELVVQSQRGDLEAFNKLAARCSDSLYRFVRRMLGNPEDARDLCQEALLKAYLNVRRLRDPDKFRPWLHHIALNLCRDRHRSARSRVKTEPFEEGQQTETRWIEAANSAARPAAPDAAMERTELGEILGRALERLPWEQRTAIVLREYQGFTAPEIAEITGVPAATVRTRIFYGLRALRRTMSEFGIAPDSLRPGGVRS</sequence>
<dbReference type="InterPro" id="IPR039425">
    <property type="entry name" value="RNA_pol_sigma-70-like"/>
</dbReference>
<evidence type="ECO:0000313" key="8">
    <source>
        <dbReference type="EMBL" id="MBM3316979.1"/>
    </source>
</evidence>
<dbReference type="NCBIfam" id="TIGR02937">
    <property type="entry name" value="sigma70-ECF"/>
    <property type="match status" value="1"/>
</dbReference>
<evidence type="ECO:0000259" key="7">
    <source>
        <dbReference type="Pfam" id="PF08281"/>
    </source>
</evidence>
<evidence type="ECO:0000313" key="9">
    <source>
        <dbReference type="Proteomes" id="UP000748308"/>
    </source>
</evidence>
<dbReference type="InterPro" id="IPR007627">
    <property type="entry name" value="RNA_pol_sigma70_r2"/>
</dbReference>
<evidence type="ECO:0000256" key="3">
    <source>
        <dbReference type="ARBA" id="ARBA00023082"/>
    </source>
</evidence>
<comment type="caution">
    <text evidence="8">The sequence shown here is derived from an EMBL/GenBank/DDBJ whole genome shotgun (WGS) entry which is preliminary data.</text>
</comment>
<dbReference type="Proteomes" id="UP000748308">
    <property type="component" value="Unassembled WGS sequence"/>
</dbReference>
<dbReference type="InterPro" id="IPR036388">
    <property type="entry name" value="WH-like_DNA-bd_sf"/>
</dbReference>
<feature type="domain" description="RNA polymerase sigma factor 70 region 4 type 2" evidence="7">
    <location>
        <begin position="132"/>
        <end position="184"/>
    </location>
</feature>
<keyword evidence="4" id="KW-0238">DNA-binding</keyword>